<evidence type="ECO:0000313" key="2">
    <source>
        <dbReference type="Proteomes" id="UP001500738"/>
    </source>
</evidence>
<evidence type="ECO:0008006" key="3">
    <source>
        <dbReference type="Google" id="ProtNLM"/>
    </source>
</evidence>
<evidence type="ECO:0000313" key="1">
    <source>
        <dbReference type="EMBL" id="GAA0863853.1"/>
    </source>
</evidence>
<dbReference type="RefSeq" id="WP_255266016.1">
    <property type="nucleotide sequence ID" value="NZ_BAAAFE010000007.1"/>
</dbReference>
<dbReference type="EMBL" id="BAAAFE010000007">
    <property type="protein sequence ID" value="GAA0863853.1"/>
    <property type="molecule type" value="Genomic_DNA"/>
</dbReference>
<sequence length="44" mass="4747">MDRNDIVEDGIEELGVASIETRGSLIYVAEIGGFERLVPAILAD</sequence>
<dbReference type="Proteomes" id="UP001500738">
    <property type="component" value="Unassembled WGS sequence"/>
</dbReference>
<reference evidence="2" key="1">
    <citation type="journal article" date="2019" name="Int. J. Syst. Evol. Microbiol.">
        <title>The Global Catalogue of Microorganisms (GCM) 10K type strain sequencing project: providing services to taxonomists for standard genome sequencing and annotation.</title>
        <authorList>
            <consortium name="The Broad Institute Genomics Platform"/>
            <consortium name="The Broad Institute Genome Sequencing Center for Infectious Disease"/>
            <person name="Wu L."/>
            <person name="Ma J."/>
        </authorList>
    </citation>
    <scope>NUCLEOTIDE SEQUENCE [LARGE SCALE GENOMIC DNA]</scope>
    <source>
        <strain evidence="2">JCM 15910</strain>
    </source>
</reference>
<gene>
    <name evidence="1" type="ORF">GCM10009115_15970</name>
</gene>
<comment type="caution">
    <text evidence="1">The sequence shown here is derived from an EMBL/GenBank/DDBJ whole genome shotgun (WGS) entry which is preliminary data.</text>
</comment>
<name>A0ABP3XDY9_9SPHN</name>
<accession>A0ABP3XDY9</accession>
<dbReference type="Pfam" id="PF24178">
    <property type="entry name" value="Subterisin"/>
    <property type="match status" value="1"/>
</dbReference>
<dbReference type="InterPro" id="IPR049805">
    <property type="entry name" value="Lasso_benenodin"/>
</dbReference>
<protein>
    <recommendedName>
        <fullName evidence="3">Chemotaxis protein CheW</fullName>
    </recommendedName>
</protein>
<keyword evidence="2" id="KW-1185">Reference proteome</keyword>
<organism evidence="1 2">
    <name type="scientific">Sphingopyxis soli</name>
    <dbReference type="NCBI Taxonomy" id="592051"/>
    <lineage>
        <taxon>Bacteria</taxon>
        <taxon>Pseudomonadati</taxon>
        <taxon>Pseudomonadota</taxon>
        <taxon>Alphaproteobacteria</taxon>
        <taxon>Sphingomonadales</taxon>
        <taxon>Sphingomonadaceae</taxon>
        <taxon>Sphingopyxis</taxon>
    </lineage>
</organism>
<proteinExistence type="predicted"/>